<dbReference type="InterPro" id="IPR051531">
    <property type="entry name" value="N-acetyltransferase"/>
</dbReference>
<dbReference type="PROSITE" id="PS51186">
    <property type="entry name" value="GNAT"/>
    <property type="match status" value="1"/>
</dbReference>
<evidence type="ECO:0000259" key="1">
    <source>
        <dbReference type="PROSITE" id="PS51186"/>
    </source>
</evidence>
<keyword evidence="3" id="KW-1185">Reference proteome</keyword>
<dbReference type="InterPro" id="IPR000182">
    <property type="entry name" value="GNAT_dom"/>
</dbReference>
<sequence>MTAAETWTTERLILRKPIRADETGVFAYARDPEVTRFMSWPRHTHLRDTREFLELSDSCWETWSGGPLLICDRATGAVLGSTGFFFVSKTRAETGYVLARKWWGRGYATEALKGTLALAPELGLLDVYAKCHPENPASIRVLQKCGFRDGGLTDEDEAFPNHEKGAVKALVFLKNL</sequence>
<accession>A0A8A4TE24</accession>
<feature type="domain" description="N-acetyltransferase" evidence="1">
    <location>
        <begin position="12"/>
        <end position="176"/>
    </location>
</feature>
<dbReference type="EMBL" id="CP071793">
    <property type="protein sequence ID" value="QTD48349.1"/>
    <property type="molecule type" value="Genomic_DNA"/>
</dbReference>
<protein>
    <submittedName>
        <fullName evidence="2">GNAT family N-acetyltransferase</fullName>
    </submittedName>
</protein>
<dbReference type="RefSeq" id="WP_237378003.1">
    <property type="nucleotide sequence ID" value="NZ_CP071793.1"/>
</dbReference>
<dbReference type="AlphaFoldDB" id="A0A8A4TE24"/>
<dbReference type="Gene3D" id="3.40.630.30">
    <property type="match status" value="1"/>
</dbReference>
<dbReference type="PANTHER" id="PTHR43792">
    <property type="entry name" value="GNAT FAMILY, PUTATIVE (AFU_ORTHOLOGUE AFUA_3G00765)-RELATED-RELATED"/>
    <property type="match status" value="1"/>
</dbReference>
<dbReference type="SUPFAM" id="SSF55729">
    <property type="entry name" value="Acyl-CoA N-acyltransferases (Nat)"/>
    <property type="match status" value="1"/>
</dbReference>
<dbReference type="InterPro" id="IPR016181">
    <property type="entry name" value="Acyl_CoA_acyltransferase"/>
</dbReference>
<name>A0A8A4TE24_SULCO</name>
<evidence type="ECO:0000313" key="2">
    <source>
        <dbReference type="EMBL" id="QTD48349.1"/>
    </source>
</evidence>
<dbReference type="KEGG" id="scor:J3U87_22445"/>
<reference evidence="2" key="1">
    <citation type="submission" date="2021-03" db="EMBL/GenBank/DDBJ databases">
        <title>Acanthopleuribacteraceae sp. M133.</title>
        <authorList>
            <person name="Wang G."/>
        </authorList>
    </citation>
    <scope>NUCLEOTIDE SEQUENCE</scope>
    <source>
        <strain evidence="2">M133</strain>
    </source>
</reference>
<gene>
    <name evidence="2" type="ORF">J3U87_22445</name>
</gene>
<evidence type="ECO:0000313" key="3">
    <source>
        <dbReference type="Proteomes" id="UP000663929"/>
    </source>
</evidence>
<proteinExistence type="predicted"/>
<dbReference type="Pfam" id="PF13302">
    <property type="entry name" value="Acetyltransf_3"/>
    <property type="match status" value="1"/>
</dbReference>
<organism evidence="2 3">
    <name type="scientific">Sulfidibacter corallicola</name>
    <dbReference type="NCBI Taxonomy" id="2818388"/>
    <lineage>
        <taxon>Bacteria</taxon>
        <taxon>Pseudomonadati</taxon>
        <taxon>Acidobacteriota</taxon>
        <taxon>Holophagae</taxon>
        <taxon>Acanthopleuribacterales</taxon>
        <taxon>Acanthopleuribacteraceae</taxon>
        <taxon>Sulfidibacter</taxon>
    </lineage>
</organism>
<dbReference type="GO" id="GO:0016747">
    <property type="term" value="F:acyltransferase activity, transferring groups other than amino-acyl groups"/>
    <property type="evidence" value="ECO:0007669"/>
    <property type="project" value="InterPro"/>
</dbReference>
<dbReference type="Proteomes" id="UP000663929">
    <property type="component" value="Chromosome"/>
</dbReference>